<comment type="function">
    <text evidence="1">Efflux system for nickel and cobalt.</text>
</comment>
<feature type="compositionally biased region" description="Basic residues" evidence="14">
    <location>
        <begin position="193"/>
        <end position="203"/>
    </location>
</feature>
<evidence type="ECO:0000256" key="11">
    <source>
        <dbReference type="ARBA" id="ARBA00023136"/>
    </source>
</evidence>
<dbReference type="InterPro" id="IPR039447">
    <property type="entry name" value="UreH-like_TM_dom"/>
</dbReference>
<comment type="caution">
    <text evidence="16">The sequence shown here is derived from an EMBL/GenBank/DDBJ whole genome shotgun (WGS) entry which is preliminary data.</text>
</comment>
<evidence type="ECO:0000256" key="5">
    <source>
        <dbReference type="ARBA" id="ARBA00022475"/>
    </source>
</evidence>
<feature type="transmembrane region" description="Helical" evidence="13">
    <location>
        <begin position="288"/>
        <end position="308"/>
    </location>
</feature>
<keyword evidence="8 13" id="KW-1133">Transmembrane helix</keyword>
<dbReference type="RefSeq" id="WP_214174267.1">
    <property type="nucleotide sequence ID" value="NZ_JAHCVK010000001.1"/>
</dbReference>
<evidence type="ECO:0000256" key="3">
    <source>
        <dbReference type="ARBA" id="ARBA00022426"/>
    </source>
</evidence>
<feature type="transmembrane region" description="Helical" evidence="13">
    <location>
        <begin position="247"/>
        <end position="268"/>
    </location>
</feature>
<dbReference type="PANTHER" id="PTHR40659:SF1">
    <property type="entry name" value="NICKEL_COBALT EFFLUX SYSTEM RCNA"/>
    <property type="match status" value="1"/>
</dbReference>
<evidence type="ECO:0000256" key="4">
    <source>
        <dbReference type="ARBA" id="ARBA00022448"/>
    </source>
</evidence>
<dbReference type="EMBL" id="JAHCVK010000001">
    <property type="protein sequence ID" value="MBT0652314.1"/>
    <property type="molecule type" value="Genomic_DNA"/>
</dbReference>
<gene>
    <name evidence="16" type="ORF">KI810_04545</name>
</gene>
<protein>
    <recommendedName>
        <fullName evidence="13">Nickel/cobalt efflux system</fullName>
    </recommendedName>
</protein>
<evidence type="ECO:0000259" key="15">
    <source>
        <dbReference type="Pfam" id="PF13386"/>
    </source>
</evidence>
<keyword evidence="17" id="KW-1185">Reference proteome</keyword>
<keyword evidence="6" id="KW-0533">Nickel</keyword>
<evidence type="ECO:0000313" key="16">
    <source>
        <dbReference type="EMBL" id="MBT0652314.1"/>
    </source>
</evidence>
<comment type="similarity">
    <text evidence="13">Belongs to the NiCoT transporter (TC 2.A.52) family.</text>
</comment>
<keyword evidence="4 13" id="KW-0813">Transport</keyword>
<evidence type="ECO:0000256" key="8">
    <source>
        <dbReference type="ARBA" id="ARBA00022989"/>
    </source>
</evidence>
<reference evidence="16 17" key="1">
    <citation type="submission" date="2021-05" db="EMBL/GenBank/DDBJ databases">
        <title>The draft genome of Geobacter luticola JCM 17780.</title>
        <authorList>
            <person name="Xu Z."/>
            <person name="Masuda Y."/>
            <person name="Itoh H."/>
            <person name="Senoo K."/>
        </authorList>
    </citation>
    <scope>NUCLEOTIDE SEQUENCE [LARGE SCALE GENOMIC DNA]</scope>
    <source>
        <strain evidence="16 17">JCM 17780</strain>
    </source>
</reference>
<organism evidence="16 17">
    <name type="scientific">Geomobilimonas luticola</name>
    <dbReference type="NCBI Taxonomy" id="1114878"/>
    <lineage>
        <taxon>Bacteria</taxon>
        <taxon>Pseudomonadati</taxon>
        <taxon>Thermodesulfobacteriota</taxon>
        <taxon>Desulfuromonadia</taxon>
        <taxon>Geobacterales</taxon>
        <taxon>Geobacteraceae</taxon>
        <taxon>Geomobilimonas</taxon>
    </lineage>
</organism>
<dbReference type="PANTHER" id="PTHR40659">
    <property type="entry name" value="NICKEL/COBALT EFFLUX SYSTEM RCNA"/>
    <property type="match status" value="1"/>
</dbReference>
<dbReference type="Proteomes" id="UP000756860">
    <property type="component" value="Unassembled WGS sequence"/>
</dbReference>
<keyword evidence="12" id="KW-0170">Cobalt</keyword>
<feature type="transmembrane region" description="Helical" evidence="13">
    <location>
        <begin position="213"/>
        <end position="235"/>
    </location>
</feature>
<feature type="compositionally biased region" description="Basic and acidic residues" evidence="14">
    <location>
        <begin position="132"/>
        <end position="192"/>
    </location>
</feature>
<evidence type="ECO:0000256" key="2">
    <source>
        <dbReference type="ARBA" id="ARBA00004651"/>
    </source>
</evidence>
<evidence type="ECO:0000256" key="7">
    <source>
        <dbReference type="ARBA" id="ARBA00022692"/>
    </source>
</evidence>
<name>A0ABS5SAB0_9BACT</name>
<keyword evidence="11 13" id="KW-0472">Membrane</keyword>
<feature type="transmembrane region" description="Helical" evidence="13">
    <location>
        <begin position="81"/>
        <end position="101"/>
    </location>
</feature>
<evidence type="ECO:0000256" key="9">
    <source>
        <dbReference type="ARBA" id="ARBA00023065"/>
    </source>
</evidence>
<evidence type="ECO:0000256" key="14">
    <source>
        <dbReference type="SAM" id="MobiDB-lite"/>
    </source>
</evidence>
<sequence>MEITSSGMFGIYVAAFFLGAAHSLEPGHGKTVVAAYLVGSRGRNIDAIILGLVVTFTHSFSIILLGLLAKFSARYLSEQEIHAYLGIVASIIILGIGLWMLRQRWICLRDPSRAHDHFHLFGHSHSHHGHPHNHDHGHGHSHSPDHDHHDHDHGHSHPHDAQDHVHDHHTHGDHGHDHDHSHGGHDHVDAHVHSHHHGHGHHHPAGDKPLGPLGLILLGISGGIVPCPAALAILLASVSVGQVAKGLAMVLVFSLGLAACLVAIGLAVVNGVKATKRFLDTERYAPKVAFASALIVTLIGIVTMYTSISHFRQL</sequence>
<feature type="domain" description="Urease accessory protein UreH-like transmembrane" evidence="15">
    <location>
        <begin position="212"/>
        <end position="271"/>
    </location>
</feature>
<evidence type="ECO:0000256" key="13">
    <source>
        <dbReference type="RuleBase" id="RU362101"/>
    </source>
</evidence>
<evidence type="ECO:0000313" key="17">
    <source>
        <dbReference type="Proteomes" id="UP000756860"/>
    </source>
</evidence>
<keyword evidence="5" id="KW-1003">Cell membrane</keyword>
<feature type="region of interest" description="Disordered" evidence="14">
    <location>
        <begin position="124"/>
        <end position="206"/>
    </location>
</feature>
<evidence type="ECO:0000256" key="10">
    <source>
        <dbReference type="ARBA" id="ARBA00023112"/>
    </source>
</evidence>
<evidence type="ECO:0000256" key="6">
    <source>
        <dbReference type="ARBA" id="ARBA00022596"/>
    </source>
</evidence>
<dbReference type="Pfam" id="PF13386">
    <property type="entry name" value="DsbD_2"/>
    <property type="match status" value="1"/>
</dbReference>
<keyword evidence="9" id="KW-0406">Ion transport</keyword>
<dbReference type="InterPro" id="IPR011541">
    <property type="entry name" value="Ni/Co_transpt_high_affinity"/>
</dbReference>
<evidence type="ECO:0000256" key="1">
    <source>
        <dbReference type="ARBA" id="ARBA00002510"/>
    </source>
</evidence>
<dbReference type="Pfam" id="PF03824">
    <property type="entry name" value="NicO"/>
    <property type="match status" value="1"/>
</dbReference>
<proteinExistence type="inferred from homology"/>
<keyword evidence="3" id="KW-0171">Cobalt transport</keyword>
<feature type="transmembrane region" description="Helical" evidence="13">
    <location>
        <begin position="47"/>
        <end position="69"/>
    </location>
</feature>
<accession>A0ABS5SAB0</accession>
<keyword evidence="10" id="KW-0921">Nickel transport</keyword>
<keyword evidence="7 13" id="KW-0812">Transmembrane</keyword>
<dbReference type="InterPro" id="IPR051224">
    <property type="entry name" value="NiCoT_RcnA"/>
</dbReference>
<evidence type="ECO:0000256" key="12">
    <source>
        <dbReference type="ARBA" id="ARBA00023285"/>
    </source>
</evidence>
<comment type="subcellular location">
    <subcellularLocation>
        <location evidence="2 13">Cell membrane</location>
        <topology evidence="2 13">Multi-pass membrane protein</topology>
    </subcellularLocation>
</comment>